<evidence type="ECO:0000313" key="2">
    <source>
        <dbReference type="EMBL" id="SHF63235.1"/>
    </source>
</evidence>
<keyword evidence="2" id="KW-0413">Isomerase</keyword>
<organism evidence="2 3">
    <name type="scientific">Chryseobacterium vrystaatense</name>
    <dbReference type="NCBI Taxonomy" id="307480"/>
    <lineage>
        <taxon>Bacteria</taxon>
        <taxon>Pseudomonadati</taxon>
        <taxon>Bacteroidota</taxon>
        <taxon>Flavobacteriia</taxon>
        <taxon>Flavobacteriales</taxon>
        <taxon>Weeksellaceae</taxon>
        <taxon>Chryseobacterium group</taxon>
        <taxon>Chryseobacterium</taxon>
    </lineage>
</organism>
<name>A0A1M5D8N3_9FLAO</name>
<protein>
    <submittedName>
        <fullName evidence="2">Mannose-6-phosphate isomerase, cupin superfamily</fullName>
    </submittedName>
</protein>
<dbReference type="Gene3D" id="2.60.120.10">
    <property type="entry name" value="Jelly Rolls"/>
    <property type="match status" value="1"/>
</dbReference>
<reference evidence="3" key="1">
    <citation type="submission" date="2016-11" db="EMBL/GenBank/DDBJ databases">
        <authorList>
            <person name="Varghese N."/>
            <person name="Submissions S."/>
        </authorList>
    </citation>
    <scope>NUCLEOTIDE SEQUENCE [LARGE SCALE GENOMIC DNA]</scope>
    <source>
        <strain evidence="3">YR203</strain>
    </source>
</reference>
<gene>
    <name evidence="2" type="ORF">SAMN02787073_2510</name>
</gene>
<dbReference type="Pfam" id="PF00190">
    <property type="entry name" value="Cupin_1"/>
    <property type="match status" value="1"/>
</dbReference>
<dbReference type="InterPro" id="IPR006045">
    <property type="entry name" value="Cupin_1"/>
</dbReference>
<sequence length="129" mass="14707">MVEINNALEIIENLPPDNIMNQKVSFLTGDENASLFIIELNYNQSLPPHYHTKDIEIYYILSGQGTITTKFYSQEKNTDQLSQPVKKGDSFTIHPFQIHQISNQYSETLQILALAPSSHNGTDRHFAEL</sequence>
<evidence type="ECO:0000313" key="3">
    <source>
        <dbReference type="Proteomes" id="UP000184108"/>
    </source>
</evidence>
<dbReference type="SUPFAM" id="SSF51182">
    <property type="entry name" value="RmlC-like cupins"/>
    <property type="match status" value="1"/>
</dbReference>
<dbReference type="Proteomes" id="UP000184108">
    <property type="component" value="Unassembled WGS sequence"/>
</dbReference>
<dbReference type="GO" id="GO:0016853">
    <property type="term" value="F:isomerase activity"/>
    <property type="evidence" value="ECO:0007669"/>
    <property type="project" value="UniProtKB-KW"/>
</dbReference>
<dbReference type="AlphaFoldDB" id="A0A1M5D8N3"/>
<feature type="domain" description="Cupin type-1" evidence="1">
    <location>
        <begin position="32"/>
        <end position="127"/>
    </location>
</feature>
<accession>A0A1M5D8N3</accession>
<proteinExistence type="predicted"/>
<dbReference type="InterPro" id="IPR011051">
    <property type="entry name" value="RmlC_Cupin_sf"/>
</dbReference>
<evidence type="ECO:0000259" key="1">
    <source>
        <dbReference type="Pfam" id="PF00190"/>
    </source>
</evidence>
<dbReference type="InterPro" id="IPR014710">
    <property type="entry name" value="RmlC-like_jellyroll"/>
</dbReference>
<dbReference type="EMBL" id="FQVE01000003">
    <property type="protein sequence ID" value="SHF63235.1"/>
    <property type="molecule type" value="Genomic_DNA"/>
</dbReference>